<organism evidence="1 2">
    <name type="scientific">Mycolicibacillus parakoreensis</name>
    <dbReference type="NCBI Taxonomy" id="1069221"/>
    <lineage>
        <taxon>Bacteria</taxon>
        <taxon>Bacillati</taxon>
        <taxon>Actinomycetota</taxon>
        <taxon>Actinomycetes</taxon>
        <taxon>Mycobacteriales</taxon>
        <taxon>Mycobacteriaceae</taxon>
        <taxon>Mycolicibacillus</taxon>
    </lineage>
</organism>
<keyword evidence="2" id="KW-1185">Reference proteome</keyword>
<sequence>MRMLRNPMWRGFYSDMRPFTKPDFHPDQVDTDALTTHWQRELFGADGELVGHLR</sequence>
<proteinExistence type="predicted"/>
<protein>
    <submittedName>
        <fullName evidence="1">Uncharacterized protein</fullName>
    </submittedName>
</protein>
<name>A0ABY3TVF8_9MYCO</name>
<dbReference type="Proteomes" id="UP001055200">
    <property type="component" value="Chromosome"/>
</dbReference>
<evidence type="ECO:0000313" key="1">
    <source>
        <dbReference type="EMBL" id="ULN51638.1"/>
    </source>
</evidence>
<gene>
    <name evidence="1" type="ORF">MIU77_12060</name>
</gene>
<evidence type="ECO:0000313" key="2">
    <source>
        <dbReference type="Proteomes" id="UP001055200"/>
    </source>
</evidence>
<dbReference type="RefSeq" id="WP_240169921.1">
    <property type="nucleotide sequence ID" value="NZ_CP092365.1"/>
</dbReference>
<reference evidence="1" key="1">
    <citation type="submission" date="2022-08" db="EMBL/GenBank/DDBJ databases">
        <title>Complete genome sequence of 14 non-tuberculosis mycobacteria type-strains.</title>
        <authorList>
            <person name="Igarashi Y."/>
            <person name="Osugi A."/>
            <person name="Mitarai S."/>
        </authorList>
    </citation>
    <scope>NUCLEOTIDE SEQUENCE</scope>
    <source>
        <strain evidence="1">DSM 45575</strain>
    </source>
</reference>
<dbReference type="EMBL" id="CP092365">
    <property type="protein sequence ID" value="ULN51638.1"/>
    <property type="molecule type" value="Genomic_DNA"/>
</dbReference>
<accession>A0ABY3TVF8</accession>